<name>A0ACB9F8T8_CICIN</name>
<reference evidence="1 2" key="2">
    <citation type="journal article" date="2022" name="Mol. Ecol. Resour.">
        <title>The genomes of chicory, endive, great burdock and yacon provide insights into Asteraceae paleo-polyploidization history and plant inulin production.</title>
        <authorList>
            <person name="Fan W."/>
            <person name="Wang S."/>
            <person name="Wang H."/>
            <person name="Wang A."/>
            <person name="Jiang F."/>
            <person name="Liu H."/>
            <person name="Zhao H."/>
            <person name="Xu D."/>
            <person name="Zhang Y."/>
        </authorList>
    </citation>
    <scope>NUCLEOTIDE SEQUENCE [LARGE SCALE GENOMIC DNA]</scope>
    <source>
        <strain evidence="2">cv. Punajuju</strain>
        <tissue evidence="1">Leaves</tissue>
    </source>
</reference>
<dbReference type="Proteomes" id="UP001055811">
    <property type="component" value="Linkage Group LG03"/>
</dbReference>
<keyword evidence="2" id="KW-1185">Reference proteome</keyword>
<accession>A0ACB9F8T8</accession>
<reference evidence="2" key="1">
    <citation type="journal article" date="2022" name="Mol. Ecol. Resour.">
        <title>The genomes of chicory, endive, great burdock and yacon provide insights into Asteraceae palaeo-polyploidization history and plant inulin production.</title>
        <authorList>
            <person name="Fan W."/>
            <person name="Wang S."/>
            <person name="Wang H."/>
            <person name="Wang A."/>
            <person name="Jiang F."/>
            <person name="Liu H."/>
            <person name="Zhao H."/>
            <person name="Xu D."/>
            <person name="Zhang Y."/>
        </authorList>
    </citation>
    <scope>NUCLEOTIDE SEQUENCE [LARGE SCALE GENOMIC DNA]</scope>
    <source>
        <strain evidence="2">cv. Punajuju</strain>
    </source>
</reference>
<evidence type="ECO:0000313" key="2">
    <source>
        <dbReference type="Proteomes" id="UP001055811"/>
    </source>
</evidence>
<comment type="caution">
    <text evidence="1">The sequence shown here is derived from an EMBL/GenBank/DDBJ whole genome shotgun (WGS) entry which is preliminary data.</text>
</comment>
<protein>
    <submittedName>
        <fullName evidence="1">Uncharacterized protein</fullName>
    </submittedName>
</protein>
<organism evidence="1 2">
    <name type="scientific">Cichorium intybus</name>
    <name type="common">Chicory</name>
    <dbReference type="NCBI Taxonomy" id="13427"/>
    <lineage>
        <taxon>Eukaryota</taxon>
        <taxon>Viridiplantae</taxon>
        <taxon>Streptophyta</taxon>
        <taxon>Embryophyta</taxon>
        <taxon>Tracheophyta</taxon>
        <taxon>Spermatophyta</taxon>
        <taxon>Magnoliopsida</taxon>
        <taxon>eudicotyledons</taxon>
        <taxon>Gunneridae</taxon>
        <taxon>Pentapetalae</taxon>
        <taxon>asterids</taxon>
        <taxon>campanulids</taxon>
        <taxon>Asterales</taxon>
        <taxon>Asteraceae</taxon>
        <taxon>Cichorioideae</taxon>
        <taxon>Cichorieae</taxon>
        <taxon>Cichoriinae</taxon>
        <taxon>Cichorium</taxon>
    </lineage>
</organism>
<sequence>MFFVNMYNEYVLGNLDYDEGKSEEIGHDDELGSGTNQDVNLNLSLGGEPSSSSAMAVLERDGLDRDSHNKRHKVHYLAL</sequence>
<dbReference type="EMBL" id="CM042011">
    <property type="protein sequence ID" value="KAI3767067.1"/>
    <property type="molecule type" value="Genomic_DNA"/>
</dbReference>
<evidence type="ECO:0000313" key="1">
    <source>
        <dbReference type="EMBL" id="KAI3767067.1"/>
    </source>
</evidence>
<gene>
    <name evidence="1" type="ORF">L2E82_17149</name>
</gene>
<proteinExistence type="predicted"/>